<sequence length="475" mass="51428">MATERSTNGPNERLRHWFELSGYSKHALAQEVTRRAHADGHNHVAPDGSRVRRWLVDGEQPREPVPTILARVLSERTGARLSPGDLGMANPLDDEAGDRIPHGPAATVEAIRRLSRTDMLRDATSAPEVVAYDISPEELLTHLQPWVHNSPSSLHSASPDSGGALGLADVNRVQAVTEVFRQLDNAHGGGMSRGAVIGQLSWANGLLANGTYSEQVSRALFSTVADLSGMAGWMSHDAGACEDAIRYLVLAVQAAKESGDRNLAAHLLQCLARVYGYIGQPEAALEFVTLALYGSRETATPRIRAGLYALEGRFNAMLRRDRETLRSIGHTHDAFSSAGNIGEEPGFVSYLDTSELASTLGEVHLFLARALEHPQHVVPAIGLLESAVALRPPERVRSRAFDAIGLCRVHLAIGEPETAAATATSALELTSTLMSVRVTNRLRDVMRESEPYEKTPAIASLRERISDRLRPAAGR</sequence>
<dbReference type="Gene3D" id="1.25.40.10">
    <property type="entry name" value="Tetratricopeptide repeat domain"/>
    <property type="match status" value="1"/>
</dbReference>
<evidence type="ECO:0008006" key="3">
    <source>
        <dbReference type="Google" id="ProtNLM"/>
    </source>
</evidence>
<dbReference type="SUPFAM" id="SSF48452">
    <property type="entry name" value="TPR-like"/>
    <property type="match status" value="1"/>
</dbReference>
<name>A0ABP8B4W5_9ACTN</name>
<reference evidence="2" key="1">
    <citation type="journal article" date="2019" name="Int. J. Syst. Evol. Microbiol.">
        <title>The Global Catalogue of Microorganisms (GCM) 10K type strain sequencing project: providing services to taxonomists for standard genome sequencing and annotation.</title>
        <authorList>
            <consortium name="The Broad Institute Genomics Platform"/>
            <consortium name="The Broad Institute Genome Sequencing Center for Infectious Disease"/>
            <person name="Wu L."/>
            <person name="Ma J."/>
        </authorList>
    </citation>
    <scope>NUCLEOTIDE SEQUENCE [LARGE SCALE GENOMIC DNA]</scope>
    <source>
        <strain evidence="2">JCM 17388</strain>
    </source>
</reference>
<comment type="caution">
    <text evidence="1">The sequence shown here is derived from an EMBL/GenBank/DDBJ whole genome shotgun (WGS) entry which is preliminary data.</text>
</comment>
<organism evidence="1 2">
    <name type="scientific">Streptosporangium oxazolinicum</name>
    <dbReference type="NCBI Taxonomy" id="909287"/>
    <lineage>
        <taxon>Bacteria</taxon>
        <taxon>Bacillati</taxon>
        <taxon>Actinomycetota</taxon>
        <taxon>Actinomycetes</taxon>
        <taxon>Streptosporangiales</taxon>
        <taxon>Streptosporangiaceae</taxon>
        <taxon>Streptosporangium</taxon>
    </lineage>
</organism>
<dbReference type="RefSeq" id="WP_344920261.1">
    <property type="nucleotide sequence ID" value="NZ_BAABAQ010000009.1"/>
</dbReference>
<gene>
    <name evidence="1" type="ORF">GCM10022252_47980</name>
</gene>
<dbReference type="InterPro" id="IPR011990">
    <property type="entry name" value="TPR-like_helical_dom_sf"/>
</dbReference>
<evidence type="ECO:0000313" key="2">
    <source>
        <dbReference type="Proteomes" id="UP001501251"/>
    </source>
</evidence>
<evidence type="ECO:0000313" key="1">
    <source>
        <dbReference type="EMBL" id="GAA4198098.1"/>
    </source>
</evidence>
<protein>
    <recommendedName>
        <fullName evidence="3">Transcriptional regulator</fullName>
    </recommendedName>
</protein>
<keyword evidence="2" id="KW-1185">Reference proteome</keyword>
<proteinExistence type="predicted"/>
<dbReference type="Proteomes" id="UP001501251">
    <property type="component" value="Unassembled WGS sequence"/>
</dbReference>
<accession>A0ABP8B4W5</accession>
<dbReference type="EMBL" id="BAABAQ010000009">
    <property type="protein sequence ID" value="GAA4198098.1"/>
    <property type="molecule type" value="Genomic_DNA"/>
</dbReference>